<dbReference type="PDB" id="8IA0">
    <property type="method" value="EM"/>
    <property type="resolution" value="2.70 A"/>
    <property type="chains" value="Cz=1-123"/>
</dbReference>
<sequence>MNMSETQVNITAAPAPATTKKNLGMRKNGQVWLPAKKAFRPTKGLTSWELRVKKRQEQAAMKAKEREMKEEKEAERQKRIQAIKERRKKKEEKERYEQLAAKMHKKRLERLKRKEKRNKLLNS</sequence>
<dbReference type="PDB" id="8PV2">
    <property type="method" value="EM"/>
    <property type="resolution" value="2.63 A"/>
    <property type="chains" value="Cz=1-123"/>
</dbReference>
<dbReference type="PDB" id="8PV7">
    <property type="method" value="EM"/>
    <property type="resolution" value="2.12 A"/>
    <property type="chains" value="Cz=1-123"/>
</dbReference>
<dbReference type="EMDB" id="EMD-17951"/>
<dbReference type="EMDB" id="EMD-35288"/>
<dbReference type="STRING" id="759272.G0SCP3"/>
<dbReference type="HOGENOM" id="CLU_125051_0_0_1"/>
<dbReference type="PDB" id="8PV8">
    <property type="method" value="EM"/>
    <property type="resolution" value="2.91 A"/>
    <property type="chains" value="Cz=1-123"/>
</dbReference>
<evidence type="ECO:0007829" key="13">
    <source>
        <dbReference type="PDB" id="8I9V"/>
    </source>
</evidence>
<dbReference type="KEGG" id="cthr:CTHT_0057940"/>
<feature type="compositionally biased region" description="Basic residues" evidence="9">
    <location>
        <begin position="102"/>
        <end position="123"/>
    </location>
</feature>
<dbReference type="EMDB" id="EMD-35286"/>
<keyword evidence="6" id="KW-0175">Coiled coil</keyword>
<reference evidence="14 15" key="3">
    <citation type="journal article" date="2023" name="EMBO Rep.">
        <title>Structural insights into coordinating 5S RNP rotation with ITS2 pre-RNA processing during ribosome formation.</title>
        <authorList>
            <person name="Thoms M."/>
            <person name="Lau B."/>
            <person name="Cheng J."/>
            <person name="Fromm L."/>
            <person name="Denk T."/>
            <person name="Kellner N."/>
            <person name="Flemming D."/>
            <person name="Fischer P."/>
            <person name="Falquet L."/>
            <person name="Berninghausen O."/>
            <person name="Beckmann R."/>
            <person name="Hurt E."/>
        </authorList>
    </citation>
    <scope>STRUCTURE BY ELECTRON MICROSCOPY (2.12 ANGSTROMS)</scope>
</reference>
<evidence type="ECO:0000256" key="7">
    <source>
        <dbReference type="ARBA" id="ARBA00023242"/>
    </source>
</evidence>
<dbReference type="GO" id="GO:0006364">
    <property type="term" value="P:rRNA processing"/>
    <property type="evidence" value="ECO:0007669"/>
    <property type="project" value="UniProtKB-UniRule"/>
</dbReference>
<evidence type="ECO:0000256" key="6">
    <source>
        <dbReference type="ARBA" id="ARBA00023054"/>
    </source>
</evidence>
<feature type="region of interest" description="Disordered" evidence="9">
    <location>
        <begin position="60"/>
        <end position="123"/>
    </location>
</feature>
<dbReference type="Proteomes" id="UP000008066">
    <property type="component" value="Unassembled WGS sequence"/>
</dbReference>
<evidence type="ECO:0000256" key="1">
    <source>
        <dbReference type="ARBA" id="ARBA00004090"/>
    </source>
</evidence>
<gene>
    <name evidence="10" type="ORF">CTHT_0057940</name>
</gene>
<evidence type="ECO:0007829" key="12">
    <source>
        <dbReference type="PDB" id="8I9T"/>
    </source>
</evidence>
<evidence type="ECO:0007829" key="15">
    <source>
        <dbReference type="PDB" id="8PV2"/>
    </source>
</evidence>
<evidence type="ECO:0000256" key="2">
    <source>
        <dbReference type="ARBA" id="ARBA00004604"/>
    </source>
</evidence>
<feature type="region of interest" description="Disordered" evidence="9">
    <location>
        <begin position="1"/>
        <end position="24"/>
    </location>
</feature>
<dbReference type="PDB" id="8PV4">
    <property type="method" value="EM"/>
    <property type="resolution" value="2.90 A"/>
    <property type="chains" value="Cz=1-123"/>
</dbReference>
<dbReference type="PDB" id="8I9X">
    <property type="method" value="EM"/>
    <property type="resolution" value="2.80 A"/>
    <property type="chains" value="Cz=1-123"/>
</dbReference>
<dbReference type="EMDB" id="EMD-35283"/>
<dbReference type="SMR" id="G0SCP3"/>
<dbReference type="EMDB" id="EMD-17957"/>
<reference evidence="10 11" key="1">
    <citation type="journal article" date="2011" name="Cell">
        <title>Insight into structure and assembly of the nuclear pore complex by utilizing the genome of a eukaryotic thermophile.</title>
        <authorList>
            <person name="Amlacher S."/>
            <person name="Sarges P."/>
            <person name="Flemming D."/>
            <person name="van Noort V."/>
            <person name="Kunze R."/>
            <person name="Devos D.P."/>
            <person name="Arumugam M."/>
            <person name="Bork P."/>
            <person name="Hurt E."/>
        </authorList>
    </citation>
    <scope>NUCLEOTIDE SEQUENCE [LARGE SCALE GENOMIC DNA]</scope>
    <source>
        <strain evidence="11">DSM 1495 / CBS 144.50 / IMI 039719</strain>
    </source>
</reference>
<evidence type="ECO:0000256" key="4">
    <source>
        <dbReference type="ARBA" id="ARBA00022517"/>
    </source>
</evidence>
<proteinExistence type="evidence at protein level"/>
<keyword evidence="12 13" id="KW-0002">3D-structure</keyword>
<dbReference type="InterPro" id="IPR005579">
    <property type="entry name" value="Cgr1-like"/>
</dbReference>
<dbReference type="EMDB" id="EMD-17969"/>
<dbReference type="EMDB" id="EMD-35287"/>
<dbReference type="GO" id="GO:0005730">
    <property type="term" value="C:nucleolus"/>
    <property type="evidence" value="ECO:0007669"/>
    <property type="project" value="UniProtKB-SubCell"/>
</dbReference>
<dbReference type="PDB" id="8PVK">
    <property type="method" value="EM"/>
    <property type="resolution" value="2.55 A"/>
    <property type="chains" value="Cz=1-123"/>
</dbReference>
<dbReference type="EMDB" id="EMD-17952"/>
<dbReference type="PDB" id="8PV3">
    <property type="method" value="EM"/>
    <property type="resolution" value="2.80 A"/>
    <property type="chains" value="Cz=1-123"/>
</dbReference>
<dbReference type="EMDB" id="EMD-17954"/>
<comment type="subcellular location">
    <subcellularLocation>
        <location evidence="2 8">Nucleus</location>
        <location evidence="2 8">Nucleolus</location>
    </subcellularLocation>
</comment>
<dbReference type="PDB" id="8I9W">
    <property type="method" value="EM"/>
    <property type="resolution" value="3.10 A"/>
    <property type="chains" value="Cz=1-123"/>
</dbReference>
<feature type="compositionally biased region" description="Polar residues" evidence="9">
    <location>
        <begin position="1"/>
        <end position="10"/>
    </location>
</feature>
<keyword evidence="5 8" id="KW-0698">rRNA processing</keyword>
<dbReference type="RefSeq" id="XP_006696114.1">
    <property type="nucleotide sequence ID" value="XM_006696051.1"/>
</dbReference>
<dbReference type="EMDB" id="EMD-35285"/>
<dbReference type="GeneID" id="18259832"/>
<evidence type="ECO:0000256" key="5">
    <source>
        <dbReference type="ARBA" id="ARBA00022552"/>
    </source>
</evidence>
<dbReference type="PDB" id="8PV6">
    <property type="method" value="EM"/>
    <property type="resolution" value="2.94 A"/>
    <property type="chains" value="Cz=1-123"/>
</dbReference>
<dbReference type="EMDB" id="EMD-17970"/>
<dbReference type="EMDB" id="EMD-17950"/>
<evidence type="ECO:0007829" key="14">
    <source>
        <dbReference type="PDB" id="8PV1"/>
    </source>
</evidence>
<dbReference type="OrthoDB" id="3942380at2759"/>
<dbReference type="PDB" id="8I9V">
    <property type="method" value="EM"/>
    <property type="resolution" value="3.10 A"/>
    <property type="chains" value="Cz=1-123"/>
</dbReference>
<dbReference type="EMBL" id="GL988045">
    <property type="protein sequence ID" value="EGS19169.1"/>
    <property type="molecule type" value="Genomic_DNA"/>
</dbReference>
<keyword evidence="4 8" id="KW-0690">Ribosome biogenesis</keyword>
<accession>G0SCP3</accession>
<organism evidence="11">
    <name type="scientific">Chaetomium thermophilum (strain DSM 1495 / CBS 144.50 / IMI 039719)</name>
    <name type="common">Thermochaetoides thermophila</name>
    <dbReference type="NCBI Taxonomy" id="759272"/>
    <lineage>
        <taxon>Eukaryota</taxon>
        <taxon>Fungi</taxon>
        <taxon>Dikarya</taxon>
        <taxon>Ascomycota</taxon>
        <taxon>Pezizomycotina</taxon>
        <taxon>Sordariomycetes</taxon>
        <taxon>Sordariomycetidae</taxon>
        <taxon>Sordariales</taxon>
        <taxon>Chaetomiaceae</taxon>
        <taxon>Thermochaetoides</taxon>
    </lineage>
</organism>
<dbReference type="PDB" id="8I9T">
    <property type="method" value="EM"/>
    <property type="resolution" value="3.60 A"/>
    <property type="chains" value="Cz=1-123"/>
</dbReference>
<evidence type="ECO:0000256" key="8">
    <source>
        <dbReference type="RuleBase" id="RU363084"/>
    </source>
</evidence>
<evidence type="ECO:0000313" key="10">
    <source>
        <dbReference type="EMBL" id="EGS19169.1"/>
    </source>
</evidence>
<dbReference type="EMDB" id="EMD-35290"/>
<comment type="similarity">
    <text evidence="3 8">Belongs to the CGR1 family.</text>
</comment>
<keyword evidence="7 8" id="KW-0539">Nucleus</keyword>
<comment type="function">
    <text evidence="1 8">Involved in nucleolar integrity and required for processing of the pre-rRNA for the 60S ribosome subunit.</text>
</comment>
<protein>
    <recommendedName>
        <fullName evidence="8">rRNA-processing protein</fullName>
    </recommendedName>
</protein>
<dbReference type="PDB" id="8PVL">
    <property type="method" value="EM"/>
    <property type="resolution" value="2.19 A"/>
    <property type="chains" value="Cz=1-123"/>
</dbReference>
<dbReference type="OMA" id="NGKQWHD"/>
<dbReference type="eggNOG" id="ENOG502S7VB">
    <property type="taxonomic scope" value="Eukaryota"/>
</dbReference>
<dbReference type="Pfam" id="PF03879">
    <property type="entry name" value="Cgr1"/>
    <property type="match status" value="1"/>
</dbReference>
<dbReference type="EMDB" id="EMD-35289"/>
<dbReference type="PDB" id="8PV1">
    <property type="method" value="EM"/>
    <property type="resolution" value="2.56 A"/>
    <property type="chains" value="Cz=1-123"/>
</dbReference>
<evidence type="ECO:0000313" key="11">
    <source>
        <dbReference type="Proteomes" id="UP000008066"/>
    </source>
</evidence>
<dbReference type="EMDB" id="EMD-17955"/>
<feature type="compositionally biased region" description="Basic and acidic residues" evidence="9">
    <location>
        <begin position="62"/>
        <end position="84"/>
    </location>
</feature>
<dbReference type="AlphaFoldDB" id="G0SCP3"/>
<dbReference type="EMDB" id="EMD-17956"/>
<dbReference type="PDB" id="8I9Y">
    <property type="method" value="EM"/>
    <property type="resolution" value="3.10 A"/>
    <property type="chains" value="Cz=1-123"/>
</dbReference>
<dbReference type="PDB" id="8I9Z">
    <property type="method" value="EM"/>
    <property type="resolution" value="2.70 A"/>
    <property type="chains" value="Cz=1-123"/>
</dbReference>
<keyword evidence="11" id="KW-1185">Reference proteome</keyword>
<name>G0SCP3_CHATD</name>
<reference evidence="12 13" key="2">
    <citation type="journal article" date="2023" name="EMBO Rep.">
        <title>Mechanism of 5S RNP recruitment and helicase-surveilled rRNA maturation during pre-60S biogenesis.</title>
        <authorList>
            <person name="Lau B."/>
            <person name="Huang Z."/>
            <person name="Kellner N."/>
            <person name="Niu S."/>
            <person name="Berninghausen O."/>
            <person name="Beckmann R."/>
            <person name="Hurt E."/>
            <person name="Cheng J."/>
        </authorList>
    </citation>
    <scope>STRUCTURE BY ELECTRON MICROSCOPY (2.70 ANGSTROMS)</scope>
</reference>
<dbReference type="EMDB" id="EMD-17953"/>
<evidence type="ECO:0000256" key="3">
    <source>
        <dbReference type="ARBA" id="ARBA00007869"/>
    </source>
</evidence>
<dbReference type="PDB" id="8PV5">
    <property type="method" value="EM"/>
    <property type="resolution" value="2.86 A"/>
    <property type="chains" value="Cz=1-123"/>
</dbReference>
<evidence type="ECO:0000256" key="9">
    <source>
        <dbReference type="SAM" id="MobiDB-lite"/>
    </source>
</evidence>